<evidence type="ECO:0000313" key="1">
    <source>
        <dbReference type="EMBL" id="OKO96558.1"/>
    </source>
</evidence>
<evidence type="ECO:0000313" key="2">
    <source>
        <dbReference type="Proteomes" id="UP000186955"/>
    </source>
</evidence>
<gene>
    <name evidence="1" type="ORF">PENSUB_10733</name>
</gene>
<dbReference type="EMBL" id="MNBE01000698">
    <property type="protein sequence ID" value="OKO96558.1"/>
    <property type="molecule type" value="Genomic_DNA"/>
</dbReference>
<organism evidence="1 2">
    <name type="scientific">Penicillium subrubescens</name>
    <dbReference type="NCBI Taxonomy" id="1316194"/>
    <lineage>
        <taxon>Eukaryota</taxon>
        <taxon>Fungi</taxon>
        <taxon>Dikarya</taxon>
        <taxon>Ascomycota</taxon>
        <taxon>Pezizomycotina</taxon>
        <taxon>Eurotiomycetes</taxon>
        <taxon>Eurotiomycetidae</taxon>
        <taxon>Eurotiales</taxon>
        <taxon>Aspergillaceae</taxon>
        <taxon>Penicillium</taxon>
    </lineage>
</organism>
<name>A0A1Q5T8N4_9EURO</name>
<protein>
    <submittedName>
        <fullName evidence="1">Uncharacterized protein</fullName>
    </submittedName>
</protein>
<proteinExistence type="predicted"/>
<sequence length="68" mass="7501">MKLVQLAQQDVYCGRICTEFVDASGEVSAGMLSQHTRPSDQSDPADVFTRSYSYSVNKLQQTGITEVI</sequence>
<keyword evidence="2" id="KW-1185">Reference proteome</keyword>
<dbReference type="AlphaFoldDB" id="A0A1Q5T8N4"/>
<comment type="caution">
    <text evidence="1">The sequence shown here is derived from an EMBL/GenBank/DDBJ whole genome shotgun (WGS) entry which is preliminary data.</text>
</comment>
<accession>A0A1Q5T8N4</accession>
<reference evidence="1 2" key="1">
    <citation type="submission" date="2016-10" db="EMBL/GenBank/DDBJ databases">
        <title>Genome sequence of the ascomycete fungus Penicillium subrubescens.</title>
        <authorList>
            <person name="De Vries R.P."/>
            <person name="Peng M."/>
            <person name="Dilokpimol A."/>
            <person name="Hilden K."/>
            <person name="Makela M.R."/>
            <person name="Grigoriev I."/>
            <person name="Riley R."/>
            <person name="Granchi Z."/>
        </authorList>
    </citation>
    <scope>NUCLEOTIDE SEQUENCE [LARGE SCALE GENOMIC DNA]</scope>
    <source>
        <strain evidence="1 2">CBS 132785</strain>
    </source>
</reference>
<dbReference type="Proteomes" id="UP000186955">
    <property type="component" value="Unassembled WGS sequence"/>
</dbReference>